<dbReference type="EMBL" id="CACVAS010000117">
    <property type="protein sequence ID" value="CAA6823856.1"/>
    <property type="molecule type" value="Genomic_DNA"/>
</dbReference>
<protein>
    <recommendedName>
        <fullName evidence="2">Co-chaperone DjlA N-terminal domain-containing protein</fullName>
    </recommendedName>
</protein>
<dbReference type="AlphaFoldDB" id="A0A6S6U8E3"/>
<sequence>MSSFTAFTVSRLYEKCSKDREVFKSLKRALRKMFREFLVYHHSSLEYRAKILTLMIASNGEMCECEQKALKEIAESIYGNEIDRVELLIDTVIEYHSKIVTNNGLDFEHLIQLVGKETKEVPRFVSKIDMKLLKILHQCVNDEDERLFQERILEYLENLKDEYSTKSA</sequence>
<proteinExistence type="predicted"/>
<name>A0A6S6U8E3_9BACT</name>
<accession>A0A6S6U8E3</accession>
<reference evidence="1" key="1">
    <citation type="submission" date="2020-01" db="EMBL/GenBank/DDBJ databases">
        <authorList>
            <person name="Meier V. D."/>
            <person name="Meier V D."/>
        </authorList>
    </citation>
    <scope>NUCLEOTIDE SEQUENCE</scope>
    <source>
        <strain evidence="1">HLG_WM_MAG_01</strain>
    </source>
</reference>
<gene>
    <name evidence="1" type="ORF">HELGO_WM995</name>
</gene>
<evidence type="ECO:0008006" key="2">
    <source>
        <dbReference type="Google" id="ProtNLM"/>
    </source>
</evidence>
<organism evidence="1">
    <name type="scientific">uncultured Sulfurovum sp</name>
    <dbReference type="NCBI Taxonomy" id="269237"/>
    <lineage>
        <taxon>Bacteria</taxon>
        <taxon>Pseudomonadati</taxon>
        <taxon>Campylobacterota</taxon>
        <taxon>Epsilonproteobacteria</taxon>
        <taxon>Campylobacterales</taxon>
        <taxon>Sulfurovaceae</taxon>
        <taxon>Sulfurovum</taxon>
        <taxon>environmental samples</taxon>
    </lineage>
</organism>
<evidence type="ECO:0000313" key="1">
    <source>
        <dbReference type="EMBL" id="CAA6823856.1"/>
    </source>
</evidence>